<dbReference type="PROSITE" id="PS50404">
    <property type="entry name" value="GST_NTER"/>
    <property type="match status" value="1"/>
</dbReference>
<dbReference type="Proteomes" id="UP001501588">
    <property type="component" value="Unassembled WGS sequence"/>
</dbReference>
<evidence type="ECO:0000259" key="2">
    <source>
        <dbReference type="PROSITE" id="PS50405"/>
    </source>
</evidence>
<protein>
    <submittedName>
        <fullName evidence="3">Glutathione S-transferase family protein</fullName>
    </submittedName>
</protein>
<evidence type="ECO:0000259" key="1">
    <source>
        <dbReference type="PROSITE" id="PS50404"/>
    </source>
</evidence>
<dbReference type="InterPro" id="IPR004045">
    <property type="entry name" value="Glutathione_S-Trfase_N"/>
</dbReference>
<dbReference type="PANTHER" id="PTHR44051">
    <property type="entry name" value="GLUTATHIONE S-TRANSFERASE-RELATED"/>
    <property type="match status" value="1"/>
</dbReference>
<dbReference type="SUPFAM" id="SSF52833">
    <property type="entry name" value="Thioredoxin-like"/>
    <property type="match status" value="1"/>
</dbReference>
<dbReference type="SFLD" id="SFLDS00019">
    <property type="entry name" value="Glutathione_Transferase_(cytos"/>
    <property type="match status" value="1"/>
</dbReference>
<organism evidence="3 4">
    <name type="scientific">Craurococcus roseus</name>
    <dbReference type="NCBI Taxonomy" id="77585"/>
    <lineage>
        <taxon>Bacteria</taxon>
        <taxon>Pseudomonadati</taxon>
        <taxon>Pseudomonadota</taxon>
        <taxon>Alphaproteobacteria</taxon>
        <taxon>Acetobacterales</taxon>
        <taxon>Acetobacteraceae</taxon>
        <taxon>Craurococcus</taxon>
    </lineage>
</organism>
<dbReference type="InterPro" id="IPR010987">
    <property type="entry name" value="Glutathione-S-Trfase_C-like"/>
</dbReference>
<dbReference type="SFLD" id="SFLDG00358">
    <property type="entry name" value="Main_(cytGST)"/>
    <property type="match status" value="1"/>
</dbReference>
<evidence type="ECO:0000313" key="3">
    <source>
        <dbReference type="EMBL" id="GAA0581110.1"/>
    </source>
</evidence>
<reference evidence="4" key="1">
    <citation type="journal article" date="2019" name="Int. J. Syst. Evol. Microbiol.">
        <title>The Global Catalogue of Microorganisms (GCM) 10K type strain sequencing project: providing services to taxonomists for standard genome sequencing and annotation.</title>
        <authorList>
            <consortium name="The Broad Institute Genomics Platform"/>
            <consortium name="The Broad Institute Genome Sequencing Center for Infectious Disease"/>
            <person name="Wu L."/>
            <person name="Ma J."/>
        </authorList>
    </citation>
    <scope>NUCLEOTIDE SEQUENCE [LARGE SCALE GENOMIC DNA]</scope>
    <source>
        <strain evidence="4">JCM 9933</strain>
    </source>
</reference>
<feature type="domain" description="GST C-terminal" evidence="2">
    <location>
        <begin position="96"/>
        <end position="219"/>
    </location>
</feature>
<dbReference type="Gene3D" id="1.20.1050.10">
    <property type="match status" value="1"/>
</dbReference>
<sequence length="219" mass="23863">MGLRIYGVLRSRATRPVWLAKELGLPFERVPVIQAYRLERPDAPDAPLNTASPAFRAVNPNGLVPTIDDDGFVLHESLAITLYLACKHGGPLAPRDACETGLMTMWSLWAATRCEPHALTILQRLPASAKDHDPAAARAAVDALREPFGVLDAALRDGGGFAVGARFTVADINLAEVFRYAQPASGLFDANPHVQRWLAACQARPAFREMMAERETEPL</sequence>
<dbReference type="InterPro" id="IPR036282">
    <property type="entry name" value="Glutathione-S-Trfase_C_sf"/>
</dbReference>
<dbReference type="InterPro" id="IPR040079">
    <property type="entry name" value="Glutathione_S-Trfase"/>
</dbReference>
<dbReference type="EMBL" id="BAAAFZ010000023">
    <property type="protein sequence ID" value="GAA0581110.1"/>
    <property type="molecule type" value="Genomic_DNA"/>
</dbReference>
<dbReference type="SUPFAM" id="SSF47616">
    <property type="entry name" value="GST C-terminal domain-like"/>
    <property type="match status" value="1"/>
</dbReference>
<dbReference type="PROSITE" id="PS50405">
    <property type="entry name" value="GST_CTER"/>
    <property type="match status" value="1"/>
</dbReference>
<dbReference type="InterPro" id="IPR004046">
    <property type="entry name" value="GST_C"/>
</dbReference>
<dbReference type="Pfam" id="PF00043">
    <property type="entry name" value="GST_C"/>
    <property type="match status" value="1"/>
</dbReference>
<name>A0ABP3Q620_9PROT</name>
<dbReference type="PANTHER" id="PTHR44051:SF8">
    <property type="entry name" value="GLUTATHIONE S-TRANSFERASE GSTA"/>
    <property type="match status" value="1"/>
</dbReference>
<feature type="domain" description="GST N-terminal" evidence="1">
    <location>
        <begin position="1"/>
        <end position="92"/>
    </location>
</feature>
<dbReference type="Pfam" id="PF13409">
    <property type="entry name" value="GST_N_2"/>
    <property type="match status" value="1"/>
</dbReference>
<proteinExistence type="predicted"/>
<keyword evidence="4" id="KW-1185">Reference proteome</keyword>
<dbReference type="InterPro" id="IPR036249">
    <property type="entry name" value="Thioredoxin-like_sf"/>
</dbReference>
<evidence type="ECO:0000313" key="4">
    <source>
        <dbReference type="Proteomes" id="UP001501588"/>
    </source>
</evidence>
<dbReference type="CDD" id="cd03046">
    <property type="entry name" value="GST_N_GTT1_like"/>
    <property type="match status" value="1"/>
</dbReference>
<gene>
    <name evidence="3" type="ORF">GCM10009416_19480</name>
</gene>
<dbReference type="RefSeq" id="WP_343895058.1">
    <property type="nucleotide sequence ID" value="NZ_BAAAFZ010000023.1"/>
</dbReference>
<accession>A0ABP3Q620</accession>
<comment type="caution">
    <text evidence="3">The sequence shown here is derived from an EMBL/GenBank/DDBJ whole genome shotgun (WGS) entry which is preliminary data.</text>
</comment>
<dbReference type="Gene3D" id="3.40.30.10">
    <property type="entry name" value="Glutaredoxin"/>
    <property type="match status" value="1"/>
</dbReference>